<organism evidence="1">
    <name type="scientific">Poeciliopsis prolifica</name>
    <name type="common">blackstripe livebearer</name>
    <dbReference type="NCBI Taxonomy" id="188132"/>
    <lineage>
        <taxon>Eukaryota</taxon>
        <taxon>Metazoa</taxon>
        <taxon>Chordata</taxon>
        <taxon>Craniata</taxon>
        <taxon>Vertebrata</taxon>
        <taxon>Euteleostomi</taxon>
        <taxon>Actinopterygii</taxon>
        <taxon>Neopterygii</taxon>
        <taxon>Teleostei</taxon>
        <taxon>Neoteleostei</taxon>
        <taxon>Acanthomorphata</taxon>
        <taxon>Ovalentaria</taxon>
        <taxon>Atherinomorphae</taxon>
        <taxon>Cyprinodontiformes</taxon>
        <taxon>Poeciliidae</taxon>
        <taxon>Poeciliinae</taxon>
        <taxon>Poeciliopsis</taxon>
    </lineage>
</organism>
<dbReference type="AlphaFoldDB" id="A0A0S7EV42"/>
<feature type="non-terminal residue" evidence="1">
    <location>
        <position position="1"/>
    </location>
</feature>
<feature type="non-terminal residue" evidence="1">
    <location>
        <position position="110"/>
    </location>
</feature>
<gene>
    <name evidence="1" type="primary">PPUP7466</name>
</gene>
<sequence>ETCRGYEKNMINGSECWVMTQQLRRLMTPSCHKPLLSADMGGSAIDEKCLPQPLRTQGVQIEVTIPAFAHMHRKGRVHPSAGALVLRCPQQTFILCCSFSSVFTTPCFTS</sequence>
<dbReference type="EMBL" id="GBYX01474772">
    <property type="protein sequence ID" value="JAO06896.1"/>
    <property type="molecule type" value="Transcribed_RNA"/>
</dbReference>
<proteinExistence type="predicted"/>
<accession>A0A0S7EV42</accession>
<evidence type="ECO:0000313" key="1">
    <source>
        <dbReference type="EMBL" id="JAO06896.1"/>
    </source>
</evidence>
<reference evidence="1" key="1">
    <citation type="submission" date="2014-12" db="EMBL/GenBank/DDBJ databases">
        <title>Parallel Evolution in Life History Adaptation Evident in the Tissue-Specific Poeciliopsis prolifica transcriptome.</title>
        <authorList>
            <person name="Jue N.K."/>
            <person name="Foley R.J."/>
            <person name="Obergfell C."/>
            <person name="Reznick D.N."/>
            <person name="O'Neill R.J."/>
            <person name="O'Neill M.J."/>
        </authorList>
    </citation>
    <scope>NUCLEOTIDE SEQUENCE</scope>
</reference>
<name>A0A0S7EV42_9TELE</name>
<protein>
    <submittedName>
        <fullName evidence="1">PPUP7466</fullName>
    </submittedName>
</protein>